<dbReference type="GeneID" id="27666711"/>
<gene>
    <name evidence="2" type="ORF">SPSK_04634</name>
</gene>
<feature type="region of interest" description="Disordered" evidence="1">
    <location>
        <begin position="77"/>
        <end position="130"/>
    </location>
</feature>
<organism evidence="2 3">
    <name type="scientific">Sporothrix schenckii 1099-18</name>
    <dbReference type="NCBI Taxonomy" id="1397361"/>
    <lineage>
        <taxon>Eukaryota</taxon>
        <taxon>Fungi</taxon>
        <taxon>Dikarya</taxon>
        <taxon>Ascomycota</taxon>
        <taxon>Pezizomycotina</taxon>
        <taxon>Sordariomycetes</taxon>
        <taxon>Sordariomycetidae</taxon>
        <taxon>Ophiostomatales</taxon>
        <taxon>Ophiostomataceae</taxon>
        <taxon>Sporothrix</taxon>
    </lineage>
</organism>
<sequence>MCIVFTCGEHTFRKEIEGYEGVVCRCHNCGNYSGHPIKTHPWFTLCFVPVIPFSFHGYEDITCHVCNYSEPLDQRPDVLAMRHGGGGQVPMQPQGGYKPPPQGQYQGQQQGPPQPQPQQQPGQNGAMRYG</sequence>
<dbReference type="EMBL" id="AXCR01000010">
    <property type="protein sequence ID" value="KJR83094.1"/>
    <property type="molecule type" value="Genomic_DNA"/>
</dbReference>
<reference evidence="2 3" key="1">
    <citation type="journal article" date="2014" name="BMC Genomics">
        <title>Comparative genomics of the major fungal agents of human and animal Sporotrichosis: Sporothrix schenckii and Sporothrix brasiliensis.</title>
        <authorList>
            <person name="Teixeira M.M."/>
            <person name="de Almeida L.G."/>
            <person name="Kubitschek-Barreira P."/>
            <person name="Alves F.L."/>
            <person name="Kioshima E.S."/>
            <person name="Abadio A.K."/>
            <person name="Fernandes L."/>
            <person name="Derengowski L.S."/>
            <person name="Ferreira K.S."/>
            <person name="Souza R.C."/>
            <person name="Ruiz J.C."/>
            <person name="de Andrade N.C."/>
            <person name="Paes H.C."/>
            <person name="Nicola A.M."/>
            <person name="Albuquerque P."/>
            <person name="Gerber A.L."/>
            <person name="Martins V.P."/>
            <person name="Peconick L.D."/>
            <person name="Neto A.V."/>
            <person name="Chaucanez C.B."/>
            <person name="Silva P.A."/>
            <person name="Cunha O.L."/>
            <person name="de Oliveira F.F."/>
            <person name="dos Santos T.C."/>
            <person name="Barros A.L."/>
            <person name="Soares M.A."/>
            <person name="de Oliveira L.M."/>
            <person name="Marini M.M."/>
            <person name="Villalobos-Duno H."/>
            <person name="Cunha M.M."/>
            <person name="de Hoog S."/>
            <person name="da Silveira J.F."/>
            <person name="Henrissat B."/>
            <person name="Nino-Vega G.A."/>
            <person name="Cisalpino P.S."/>
            <person name="Mora-Montes H.M."/>
            <person name="Almeida S.R."/>
            <person name="Stajich J.E."/>
            <person name="Lopes-Bezerra L.M."/>
            <person name="Vasconcelos A.T."/>
            <person name="Felipe M.S."/>
        </authorList>
    </citation>
    <scope>NUCLEOTIDE SEQUENCE [LARGE SCALE GENOMIC DNA]</scope>
    <source>
        <strain evidence="2 3">1099-18</strain>
    </source>
</reference>
<dbReference type="Proteomes" id="UP000033710">
    <property type="component" value="Unassembled WGS sequence"/>
</dbReference>
<comment type="caution">
    <text evidence="2">The sequence shown here is derived from an EMBL/GenBank/DDBJ whole genome shotgun (WGS) entry which is preliminary data.</text>
</comment>
<dbReference type="VEuPathDB" id="FungiDB:SPSK_04634"/>
<dbReference type="KEGG" id="ssck:SPSK_04634"/>
<dbReference type="RefSeq" id="XP_016585770.1">
    <property type="nucleotide sequence ID" value="XM_016731434.1"/>
</dbReference>
<evidence type="ECO:0000313" key="3">
    <source>
        <dbReference type="Proteomes" id="UP000033710"/>
    </source>
</evidence>
<dbReference type="PANTHER" id="PTHR28139">
    <property type="entry name" value="UPF0768 PROTEIN YBL029C-A"/>
    <property type="match status" value="1"/>
</dbReference>
<evidence type="ECO:0000313" key="2">
    <source>
        <dbReference type="EMBL" id="KJR83094.1"/>
    </source>
</evidence>
<reference evidence="2 3" key="2">
    <citation type="journal article" date="2015" name="Eukaryot. Cell">
        <title>Asexual propagation of a virulent clone complex in a human and feline outbreak of sporotrichosis.</title>
        <authorList>
            <person name="Teixeira Mde M."/>
            <person name="Rodrigues A.M."/>
            <person name="Tsui C.K."/>
            <person name="de Almeida L.G."/>
            <person name="Van Diepeningen A.D."/>
            <person name="van den Ende B.G."/>
            <person name="Fernandes G.F."/>
            <person name="Kano R."/>
            <person name="Hamelin R.C."/>
            <person name="Lopes-Bezerra L.M."/>
            <person name="Vasconcelos A.T."/>
            <person name="de Hoog S."/>
            <person name="de Camargo Z.P."/>
            <person name="Felipe M.S."/>
        </authorList>
    </citation>
    <scope>NUCLEOTIDE SEQUENCE [LARGE SCALE GENOMIC DNA]</scope>
    <source>
        <strain evidence="2 3">1099-18</strain>
    </source>
</reference>
<dbReference type="OrthoDB" id="5545479at2759"/>
<dbReference type="AlphaFoldDB" id="A0A0F2M1Y0"/>
<proteinExistence type="predicted"/>
<protein>
    <submittedName>
        <fullName evidence="2">Rhodopsin family protein</fullName>
    </submittedName>
</protein>
<evidence type="ECO:0000256" key="1">
    <source>
        <dbReference type="SAM" id="MobiDB-lite"/>
    </source>
</evidence>
<dbReference type="PANTHER" id="PTHR28139:SF1">
    <property type="entry name" value="UPF0768 PROTEIN YBL029C-A"/>
    <property type="match status" value="1"/>
</dbReference>
<feature type="compositionally biased region" description="Low complexity" evidence="1">
    <location>
        <begin position="89"/>
        <end position="111"/>
    </location>
</feature>
<name>A0A0F2M1Y0_SPOSC</name>
<accession>A0A0F2M1Y0</accession>